<protein>
    <submittedName>
        <fullName evidence="2">Uncharacterized protein</fullName>
    </submittedName>
</protein>
<dbReference type="Proteomes" id="UP000507245">
    <property type="component" value="Unassembled WGS sequence"/>
</dbReference>
<gene>
    <name evidence="1" type="ORF">CURHAP_LOCUS30123</name>
    <name evidence="2" type="ORF">ORAREDHAP_LOCUS29755</name>
</gene>
<reference evidence="2 3" key="2">
    <citation type="submission" date="2020-05" db="EMBL/GenBank/DDBJ databases">
        <authorList>
            <person name="Campoy J."/>
            <person name="Schneeberger K."/>
            <person name="Spophaly S."/>
        </authorList>
    </citation>
    <scope>NUCLEOTIDE SEQUENCE [LARGE SCALE GENOMIC DNA]</scope>
    <source>
        <strain evidence="2">PruArmRojPasFocal</strain>
    </source>
</reference>
<name>A0A6J5XD74_PRUAR</name>
<dbReference type="Proteomes" id="UP000507222">
    <property type="component" value="Unassembled WGS sequence"/>
</dbReference>
<proteinExistence type="predicted"/>
<dbReference type="EMBL" id="CAEKKB010000004">
    <property type="protein sequence ID" value="CAB4309054.1"/>
    <property type="molecule type" value="Genomic_DNA"/>
</dbReference>
<keyword evidence="4" id="KW-1185">Reference proteome</keyword>
<reference evidence="4" key="1">
    <citation type="journal article" date="2020" name="Genome Biol.">
        <title>Gamete binning: chromosome-level and haplotype-resolved genome assembly enabled by high-throughput single-cell sequencing of gamete genomes.</title>
        <authorList>
            <person name="Campoy J.A."/>
            <person name="Sun H."/>
            <person name="Goel M."/>
            <person name="Jiao W.-B."/>
            <person name="Folz-Donahue K."/>
            <person name="Wang N."/>
            <person name="Rubio M."/>
            <person name="Liu C."/>
            <person name="Kukat C."/>
            <person name="Ruiz D."/>
            <person name="Huettel B."/>
            <person name="Schneeberger K."/>
        </authorList>
    </citation>
    <scope>NUCLEOTIDE SEQUENCE [LARGE SCALE GENOMIC DNA]</scope>
    <source>
        <strain evidence="4">cv. Rojo Pasion</strain>
    </source>
</reference>
<evidence type="ECO:0000313" key="4">
    <source>
        <dbReference type="Proteomes" id="UP000507245"/>
    </source>
</evidence>
<evidence type="ECO:0000313" key="2">
    <source>
        <dbReference type="EMBL" id="CAB4309054.1"/>
    </source>
</evidence>
<accession>A0A6J5XD74</accession>
<organism evidence="2 4">
    <name type="scientific">Prunus armeniaca</name>
    <name type="common">Apricot</name>
    <name type="synonym">Armeniaca vulgaris</name>
    <dbReference type="NCBI Taxonomy" id="36596"/>
    <lineage>
        <taxon>Eukaryota</taxon>
        <taxon>Viridiplantae</taxon>
        <taxon>Streptophyta</taxon>
        <taxon>Embryophyta</taxon>
        <taxon>Tracheophyta</taxon>
        <taxon>Spermatophyta</taxon>
        <taxon>Magnoliopsida</taxon>
        <taxon>eudicotyledons</taxon>
        <taxon>Gunneridae</taxon>
        <taxon>Pentapetalae</taxon>
        <taxon>rosids</taxon>
        <taxon>fabids</taxon>
        <taxon>Rosales</taxon>
        <taxon>Rosaceae</taxon>
        <taxon>Amygdaloideae</taxon>
        <taxon>Amygdaleae</taxon>
        <taxon>Prunus</taxon>
    </lineage>
</organism>
<sequence length="82" mass="9085">MVEDQFKEFEARLNERNANPFTGIVGSTKVDMTSLTVKSLMQLLSRQVGYKQPQTTPPTVPSNAMLTEETYVAQNRVPVPGA</sequence>
<evidence type="ECO:0000313" key="1">
    <source>
        <dbReference type="EMBL" id="CAB4278642.1"/>
    </source>
</evidence>
<dbReference type="EMBL" id="CAEKDK010000004">
    <property type="protein sequence ID" value="CAB4278642.1"/>
    <property type="molecule type" value="Genomic_DNA"/>
</dbReference>
<dbReference type="AlphaFoldDB" id="A0A6J5XD74"/>
<evidence type="ECO:0000313" key="3">
    <source>
        <dbReference type="Proteomes" id="UP000507222"/>
    </source>
</evidence>